<feature type="compositionally biased region" description="Basic and acidic residues" evidence="1">
    <location>
        <begin position="542"/>
        <end position="556"/>
    </location>
</feature>
<dbReference type="Pfam" id="PF13966">
    <property type="entry name" value="zf-RVT"/>
    <property type="match status" value="1"/>
</dbReference>
<dbReference type="CDD" id="cd06222">
    <property type="entry name" value="RNase_H_like"/>
    <property type="match status" value="1"/>
</dbReference>
<feature type="compositionally biased region" description="Polar residues" evidence="1">
    <location>
        <begin position="478"/>
        <end position="495"/>
    </location>
</feature>
<dbReference type="InterPro" id="IPR044730">
    <property type="entry name" value="RNase_H-like_dom_plant"/>
</dbReference>
<dbReference type="SUPFAM" id="SSF53098">
    <property type="entry name" value="Ribonuclease H-like"/>
    <property type="match status" value="1"/>
</dbReference>
<dbReference type="InterPro" id="IPR026960">
    <property type="entry name" value="RVT-Znf"/>
</dbReference>
<evidence type="ECO:0000259" key="2">
    <source>
        <dbReference type="PROSITE" id="PS50878"/>
    </source>
</evidence>
<dbReference type="Proteomes" id="UP001054252">
    <property type="component" value="Unassembled WGS sequence"/>
</dbReference>
<evidence type="ECO:0000313" key="4">
    <source>
        <dbReference type="Proteomes" id="UP001054252"/>
    </source>
</evidence>
<dbReference type="Gene3D" id="3.60.10.10">
    <property type="entry name" value="Endonuclease/exonuclease/phosphatase"/>
    <property type="match status" value="1"/>
</dbReference>
<dbReference type="CDD" id="cd01650">
    <property type="entry name" value="RT_nLTR_like"/>
    <property type="match status" value="1"/>
</dbReference>
<feature type="compositionally biased region" description="Polar residues" evidence="1">
    <location>
        <begin position="523"/>
        <end position="541"/>
    </location>
</feature>
<dbReference type="EMBL" id="BPVZ01000062">
    <property type="protein sequence ID" value="GKV23276.1"/>
    <property type="molecule type" value="Genomic_DNA"/>
</dbReference>
<organism evidence="3 4">
    <name type="scientific">Rubroshorea leprosula</name>
    <dbReference type="NCBI Taxonomy" id="152421"/>
    <lineage>
        <taxon>Eukaryota</taxon>
        <taxon>Viridiplantae</taxon>
        <taxon>Streptophyta</taxon>
        <taxon>Embryophyta</taxon>
        <taxon>Tracheophyta</taxon>
        <taxon>Spermatophyta</taxon>
        <taxon>Magnoliopsida</taxon>
        <taxon>eudicotyledons</taxon>
        <taxon>Gunneridae</taxon>
        <taxon>Pentapetalae</taxon>
        <taxon>rosids</taxon>
        <taxon>malvids</taxon>
        <taxon>Malvales</taxon>
        <taxon>Dipterocarpaceae</taxon>
        <taxon>Rubroshorea</taxon>
    </lineage>
</organism>
<feature type="region of interest" description="Disordered" evidence="1">
    <location>
        <begin position="520"/>
        <end position="564"/>
    </location>
</feature>
<dbReference type="Gene3D" id="3.30.420.10">
    <property type="entry name" value="Ribonuclease H-like superfamily/Ribonuclease H"/>
    <property type="match status" value="1"/>
</dbReference>
<dbReference type="InterPro" id="IPR036397">
    <property type="entry name" value="RNaseH_sf"/>
</dbReference>
<dbReference type="InterPro" id="IPR036691">
    <property type="entry name" value="Endo/exonu/phosph_ase_sf"/>
</dbReference>
<comment type="caution">
    <text evidence="3">The sequence shown here is derived from an EMBL/GenBank/DDBJ whole genome shotgun (WGS) entry which is preliminary data.</text>
</comment>
<dbReference type="Pfam" id="PF00078">
    <property type="entry name" value="RVT_1"/>
    <property type="match status" value="1"/>
</dbReference>
<dbReference type="Pfam" id="PF14111">
    <property type="entry name" value="DUF4283"/>
    <property type="match status" value="1"/>
</dbReference>
<keyword evidence="4" id="KW-1185">Reference proteome</keyword>
<reference evidence="3 4" key="1">
    <citation type="journal article" date="2021" name="Commun. Biol.">
        <title>The genome of Shorea leprosula (Dipterocarpaceae) highlights the ecological relevance of drought in aseasonal tropical rainforests.</title>
        <authorList>
            <person name="Ng K.K.S."/>
            <person name="Kobayashi M.J."/>
            <person name="Fawcett J.A."/>
            <person name="Hatakeyama M."/>
            <person name="Paape T."/>
            <person name="Ng C.H."/>
            <person name="Ang C.C."/>
            <person name="Tnah L.H."/>
            <person name="Lee C.T."/>
            <person name="Nishiyama T."/>
            <person name="Sese J."/>
            <person name="O'Brien M.J."/>
            <person name="Copetti D."/>
            <person name="Mohd Noor M.I."/>
            <person name="Ong R.C."/>
            <person name="Putra M."/>
            <person name="Sireger I.Z."/>
            <person name="Indrioko S."/>
            <person name="Kosugi Y."/>
            <person name="Izuno A."/>
            <person name="Isagi Y."/>
            <person name="Lee S.L."/>
            <person name="Shimizu K.K."/>
        </authorList>
    </citation>
    <scope>NUCLEOTIDE SEQUENCE [LARGE SCALE GENOMIC DNA]</scope>
    <source>
        <strain evidence="3">214</strain>
    </source>
</reference>
<name>A0AAV5KFE8_9ROSI</name>
<dbReference type="InterPro" id="IPR025558">
    <property type="entry name" value="DUF4283"/>
</dbReference>
<dbReference type="InterPro" id="IPR012337">
    <property type="entry name" value="RNaseH-like_sf"/>
</dbReference>
<dbReference type="PANTHER" id="PTHR33116">
    <property type="entry name" value="REVERSE TRANSCRIPTASE ZINC-BINDING DOMAIN-CONTAINING PROTEIN-RELATED-RELATED"/>
    <property type="match status" value="1"/>
</dbReference>
<feature type="compositionally biased region" description="Polar residues" evidence="1">
    <location>
        <begin position="316"/>
        <end position="330"/>
    </location>
</feature>
<gene>
    <name evidence="3" type="ORF">SLEP1_g33024</name>
</gene>
<dbReference type="InterPro" id="IPR000477">
    <property type="entry name" value="RT_dom"/>
</dbReference>
<evidence type="ECO:0000313" key="3">
    <source>
        <dbReference type="EMBL" id="GKV23276.1"/>
    </source>
</evidence>
<dbReference type="GO" id="GO:0004523">
    <property type="term" value="F:RNA-DNA hybrid ribonuclease activity"/>
    <property type="evidence" value="ECO:0007669"/>
    <property type="project" value="InterPro"/>
</dbReference>
<sequence>MSSNSNPHISSQEADLMSRSVKRIKGTNHSPISEDFQMVEELQPPLSYRDSVIRHEPIVISHDTLINLELLEEESDTEDDGSIPTILISKEEKKRIRTPWINSIIIKAFGTESAGYNFIYPRIKAQWKPRGRMDCIDLGYDFFLIRFQEREDLLRVINGGPWFVGPYYLTICQWEPAFNPEKAAFTTTAIWARLPRLPIEYYDVKILERIGKLLGTPLRIDAHTASQSRGQYARICIQVDLDEPLVPYVRIGTHVQKVLYEGPVALCFSCGCVEHKETSGPLKSFGPWMLVERKRNRKKNGNKANSNSSVHEKQSKVQGDNSVSQLTKAKNGSKPIGSKSNDMVDRAFNDVAVTQNDSLEDPKSTVTDKVSLNPKSTRSKMGNKSMGEPIRSVNHGKSVQSKSSTSHRSLGDGPNLTQEAEFGLGHLPCQQRQPDSAYGGSLGDSIGKEPSLSGRKGPRHNSKKMGESNCCDQRDRSSSPPTSTNRVDSSPTTAPNLEHVSHHSSAIKLDGRNCGMGLLGGKNLSTDHTSSNEQSFSQQSVDDGKHEDGSFDHHEGNGSILNGSTLQADHSSLLLPRSQYDGQEANRGLSLVDARTGQMGHELFQTAMEIKRQHNPSIFIILETKLSGERAEMAAHSLQFPKKEIVDADGFAGGIWLLWDDEHYEVNILSKVPQVIHAMIKFETRTLLWENLVQFSQVIDGPWLAIGDFNDVTSQSEKFGGSHVPLYKMRAYIDCMNSCNLIELGFNGPKFTWVNMRNNGIIRERLDRAWCNPAWKVMFPEASIHHLPRLSFDHCPILLNLDPVHPSIGNKPFRLESFGLNIIPFDLYTTSHSQSFHDSFAGVHEGHIINHSKWEALISPPSDKEIWFSIKSMTPWKAPGPDGLHAAFFQNFWDLLSPKVCSEVRNVFSFGIIPEGWSQSLIALIPKVQNPKKITQFRPIGLCKVIYKVVTKILVSRLKNIIGDLISPFQASFIPRRNGIDNVLILRELVYSFSKRKGRTGDMTIKLDLEKAYDRLEWGFIKEALLFFNFPPTLISIIMSCLSLSKFAVIINGGTTEYFQPSRGLRQGDPLSPYLFILCIEYLSLKIQGDINVNGWKGAKLGKSGPIINHLFFADDLIFIGKATMANASYLEDLLGFFCLRSGQRVNLSKSRILFSANTSVDTRRDICSKLNISESLHLGKYLGFPITAKKVAKSDCLYIVDKVRSKLAGWKANLLSLAGRATLVSAVLSAIPNYYMQGMFLPSSIHNELDRISRQFIWGSSNEKKRAHLVSWDKITQPKKLGGLGIQSSREANQVTMAKVHWRLLTEKEKVWSSALCAKYKIEDPKSSIDKPSPVLKNISKGKEILKRGIRWIPRSANKVSFWLDNWVSNRPLLSILNGPHSMDAINRKVQEVYMLNGELDVDAISYPIPFDIVDRIKAIPLQTYGSDQDRFIWGASSNGNFQSKSAYHLAKNLPPINDKTWSVIWKVKTLPKIHHLLWLLGHGKLLTFELLFSWGVTNNNTCPRCCNAPETLNHLFCECPYSRTLWTLMTPQHINSLYHDMDFKDWLTNHCASSDIIHGAHWNTIFSFVVWSIWYLRNQLVHDRRVFSIDSAREFIQQKIEEFKRITFTPTGDTPNHLVLVGWRPPPAGFVKLNTDGSALKNPGIAGAGGVFRDDLGNWLCGFSRHVGITTSLSAELWAIRDGLRIAIHRGFSKLLVETDSKVATILAMLNQFHEIHILHEYREANGVADCLAKIGTRQQSNFVMYDQCPSNVSSVLYWDAIGNVLPRIVSDY</sequence>
<evidence type="ECO:0000256" key="1">
    <source>
        <dbReference type="SAM" id="MobiDB-lite"/>
    </source>
</evidence>
<feature type="compositionally biased region" description="Polar residues" evidence="1">
    <location>
        <begin position="364"/>
        <end position="382"/>
    </location>
</feature>
<dbReference type="PROSITE" id="PS50878">
    <property type="entry name" value="RT_POL"/>
    <property type="match status" value="1"/>
</dbReference>
<dbReference type="SUPFAM" id="SSF56219">
    <property type="entry name" value="DNase I-like"/>
    <property type="match status" value="1"/>
</dbReference>
<feature type="region of interest" description="Disordered" evidence="1">
    <location>
        <begin position="297"/>
        <end position="504"/>
    </location>
</feature>
<dbReference type="PANTHER" id="PTHR33116:SF86">
    <property type="entry name" value="REVERSE TRANSCRIPTASE DOMAIN-CONTAINING PROTEIN"/>
    <property type="match status" value="1"/>
</dbReference>
<proteinExistence type="predicted"/>
<feature type="compositionally biased region" description="Polar residues" evidence="1">
    <location>
        <begin position="395"/>
        <end position="408"/>
    </location>
</feature>
<dbReference type="Pfam" id="PF13456">
    <property type="entry name" value="RVT_3"/>
    <property type="match status" value="1"/>
</dbReference>
<dbReference type="GO" id="GO:0003676">
    <property type="term" value="F:nucleic acid binding"/>
    <property type="evidence" value="ECO:0007669"/>
    <property type="project" value="InterPro"/>
</dbReference>
<feature type="domain" description="Reverse transcriptase" evidence="2">
    <location>
        <begin position="906"/>
        <end position="1187"/>
    </location>
</feature>
<dbReference type="InterPro" id="IPR002156">
    <property type="entry name" value="RNaseH_domain"/>
</dbReference>
<accession>A0AAV5KFE8</accession>
<protein>
    <recommendedName>
        <fullName evidence="2">Reverse transcriptase domain-containing protein</fullName>
    </recommendedName>
</protein>